<protein>
    <submittedName>
        <fullName evidence="1">Uncharacterized protein</fullName>
    </submittedName>
</protein>
<sequence>MKAIFLEVSTSNNAAVNLYIKNYFIKIRAKEKHYSFCNHKIDTCLFKKK</sequence>
<accession>A0A381YTK2</accession>
<proteinExistence type="predicted"/>
<organism evidence="1">
    <name type="scientific">marine metagenome</name>
    <dbReference type="NCBI Taxonomy" id="408172"/>
    <lineage>
        <taxon>unclassified sequences</taxon>
        <taxon>metagenomes</taxon>
        <taxon>ecological metagenomes</taxon>
    </lineage>
</organism>
<name>A0A381YTK2_9ZZZZ</name>
<evidence type="ECO:0000313" key="1">
    <source>
        <dbReference type="EMBL" id="SVA79951.1"/>
    </source>
</evidence>
<dbReference type="AlphaFoldDB" id="A0A381YTK2"/>
<reference evidence="1" key="1">
    <citation type="submission" date="2018-05" db="EMBL/GenBank/DDBJ databases">
        <authorList>
            <person name="Lanie J.A."/>
            <person name="Ng W.-L."/>
            <person name="Kazmierczak K.M."/>
            <person name="Andrzejewski T.M."/>
            <person name="Davidsen T.M."/>
            <person name="Wayne K.J."/>
            <person name="Tettelin H."/>
            <person name="Glass J.I."/>
            <person name="Rusch D."/>
            <person name="Podicherti R."/>
            <person name="Tsui H.-C.T."/>
            <person name="Winkler M.E."/>
        </authorList>
    </citation>
    <scope>NUCLEOTIDE SEQUENCE</scope>
</reference>
<dbReference type="EMBL" id="UINC01018947">
    <property type="protein sequence ID" value="SVA79951.1"/>
    <property type="molecule type" value="Genomic_DNA"/>
</dbReference>
<dbReference type="Gene3D" id="3.40.630.30">
    <property type="match status" value="1"/>
</dbReference>
<gene>
    <name evidence="1" type="ORF">METZ01_LOCUS132805</name>
</gene>